<dbReference type="Pfam" id="PF12874">
    <property type="entry name" value="zf-met"/>
    <property type="match status" value="3"/>
</dbReference>
<evidence type="ECO:0000256" key="6">
    <source>
        <dbReference type="SAM" id="MobiDB-lite"/>
    </source>
</evidence>
<dbReference type="PROSITE" id="PS00028">
    <property type="entry name" value="ZINC_FINGER_C2H2_1"/>
    <property type="match status" value="9"/>
</dbReference>
<feature type="compositionally biased region" description="Basic and acidic residues" evidence="6">
    <location>
        <begin position="307"/>
        <end position="319"/>
    </location>
</feature>
<name>A0A226EVN0_FOLCA</name>
<keyword evidence="3 5" id="KW-0863">Zinc-finger</keyword>
<evidence type="ECO:0000256" key="1">
    <source>
        <dbReference type="ARBA" id="ARBA00022723"/>
    </source>
</evidence>
<feature type="domain" description="C2H2-type" evidence="7">
    <location>
        <begin position="608"/>
        <end position="631"/>
    </location>
</feature>
<feature type="domain" description="C2H2-type" evidence="7">
    <location>
        <begin position="855"/>
        <end position="882"/>
    </location>
</feature>
<feature type="domain" description="C2H2-type" evidence="7">
    <location>
        <begin position="472"/>
        <end position="499"/>
    </location>
</feature>
<dbReference type="OrthoDB" id="434647at2759"/>
<dbReference type="SMART" id="SM00451">
    <property type="entry name" value="ZnF_U1"/>
    <property type="match status" value="3"/>
</dbReference>
<comment type="caution">
    <text evidence="8">The sequence shown here is derived from an EMBL/GenBank/DDBJ whole genome shotgun (WGS) entry which is preliminary data.</text>
</comment>
<accession>A0A226EVN0</accession>
<dbReference type="GO" id="GO:0008270">
    <property type="term" value="F:zinc ion binding"/>
    <property type="evidence" value="ECO:0007669"/>
    <property type="project" value="UniProtKB-KW"/>
</dbReference>
<feature type="compositionally biased region" description="Acidic residues" evidence="6">
    <location>
        <begin position="320"/>
        <end position="329"/>
    </location>
</feature>
<dbReference type="FunFam" id="3.30.160.60:FF:000100">
    <property type="entry name" value="Zinc finger 45-like"/>
    <property type="match status" value="1"/>
</dbReference>
<dbReference type="InterPro" id="IPR036236">
    <property type="entry name" value="Znf_C2H2_sf"/>
</dbReference>
<dbReference type="PROSITE" id="PS50157">
    <property type="entry name" value="ZINC_FINGER_C2H2_2"/>
    <property type="match status" value="6"/>
</dbReference>
<feature type="region of interest" description="Disordered" evidence="6">
    <location>
        <begin position="259"/>
        <end position="365"/>
    </location>
</feature>
<evidence type="ECO:0000313" key="8">
    <source>
        <dbReference type="EMBL" id="OXA61685.1"/>
    </source>
</evidence>
<sequence length="933" mass="106653">MQQSKRKLERFDPRFKLVSIRCIDLVCSVVRLKKCDDFENLNSTKVQSELKFKSAHCFICHISGTRQQLRPITEVEFETLLNIICLTETLSVDKFYCICPMCSETLVKLINLKTEIDKISTCIRSLVQLRGKKLDILDGNESGTKSSGDVAEINSIKLSTSLDNVTVDEDNVDEFVESPPNESLGPDEGDCMPSYHLAEDVEEESRPLINLGDIDIDIKFFPTADADEAGDNMFPHFGDYPDSETISTSLSNLSELVQTSKKLSRSNSNGKEVISRDAKRPRASRTRAEECIKNLSRRDSENDDDDIGNHEDADFHASSEDESAYSEDDNSSRALPEADVDVGAPLSRKSKNNLNRTQDVIPPSKSTVCSQKFNKRHKLDHETKCEVCDMQYTTKRGLDEHLQSKDHADVVRCRKISDNGVITFSCSKCDHVGFPDLLELLLHRDKVHDRVHKRDHKFTLPFGPTELEIATLRCTICHDKFSDLATLIKHKAVHINKCEVCNISYSTPNELKFHLESGQHEAAIRSRRFDSDGKVTFVCDLCPDQSPFYDLLEFFLHKKNVHWKPTTCQPCNKTYASMRSYDQHILSNVHAKTVGPKALAALERKKKFKCSKCDKIYPAESLLLGHIRAAHNPPAYVCETCGKRCRNLEYVNNQQFSLARSRMFTPKERAFQCKLCDQRFTSYAGRYRHVQSLHKGIRYRCDLCPNEYAKSCSLKRHKDNAHNLNNDKPPTTKEKATRLQCDICLKTMVKQNLGGHIELFHLQDKSKCPFDCCDVEFATEQEWIQHLEGCTSEKITEASRSSCFFCGALFPTQFLRIVHHLQAHKTFACEICSKEFTRQIILDLHKYSHQESKPHLCPKCGKRFKQGWNLKLHTTTVCGDDDEEKQKMLEKRREQYKSFREKVSFNCDECSVGCTTARNLELHKSQAHCDNLD</sequence>
<dbReference type="GO" id="GO:0003676">
    <property type="term" value="F:nucleic acid binding"/>
    <property type="evidence" value="ECO:0007669"/>
    <property type="project" value="InterPro"/>
</dbReference>
<dbReference type="Gene3D" id="3.30.160.60">
    <property type="entry name" value="Classic Zinc Finger"/>
    <property type="match status" value="4"/>
</dbReference>
<protein>
    <submittedName>
        <fullName evidence="8">Zinc finger protein 62</fullName>
    </submittedName>
</protein>
<dbReference type="Proteomes" id="UP000198287">
    <property type="component" value="Unassembled WGS sequence"/>
</dbReference>
<dbReference type="InterPro" id="IPR013087">
    <property type="entry name" value="Znf_C2H2_type"/>
</dbReference>
<keyword evidence="2" id="KW-0677">Repeat</keyword>
<gene>
    <name evidence="8" type="ORF">Fcan01_00606</name>
</gene>
<feature type="compositionally biased region" description="Polar residues" evidence="6">
    <location>
        <begin position="352"/>
        <end position="365"/>
    </location>
</feature>
<evidence type="ECO:0000256" key="4">
    <source>
        <dbReference type="ARBA" id="ARBA00022833"/>
    </source>
</evidence>
<organism evidence="8 9">
    <name type="scientific">Folsomia candida</name>
    <name type="common">Springtail</name>
    <dbReference type="NCBI Taxonomy" id="158441"/>
    <lineage>
        <taxon>Eukaryota</taxon>
        <taxon>Metazoa</taxon>
        <taxon>Ecdysozoa</taxon>
        <taxon>Arthropoda</taxon>
        <taxon>Hexapoda</taxon>
        <taxon>Collembola</taxon>
        <taxon>Entomobryomorpha</taxon>
        <taxon>Isotomoidea</taxon>
        <taxon>Isotomidae</taxon>
        <taxon>Proisotominae</taxon>
        <taxon>Folsomia</taxon>
    </lineage>
</organism>
<dbReference type="EMBL" id="LNIX01000001">
    <property type="protein sequence ID" value="OXA61685.1"/>
    <property type="molecule type" value="Genomic_DNA"/>
</dbReference>
<evidence type="ECO:0000256" key="3">
    <source>
        <dbReference type="ARBA" id="ARBA00022771"/>
    </source>
</evidence>
<feature type="compositionally biased region" description="Basic and acidic residues" evidence="6">
    <location>
        <begin position="273"/>
        <end position="300"/>
    </location>
</feature>
<feature type="domain" description="C2H2-type" evidence="7">
    <location>
        <begin position="671"/>
        <end position="699"/>
    </location>
</feature>
<dbReference type="AlphaFoldDB" id="A0A226EVN0"/>
<feature type="domain" description="C2H2-type" evidence="7">
    <location>
        <begin position="827"/>
        <end position="854"/>
    </location>
</feature>
<proteinExistence type="predicted"/>
<feature type="domain" description="C2H2-type" evidence="7">
    <location>
        <begin position="699"/>
        <end position="727"/>
    </location>
</feature>
<keyword evidence="1" id="KW-0479">Metal-binding</keyword>
<keyword evidence="9" id="KW-1185">Reference proteome</keyword>
<dbReference type="SMART" id="SM00355">
    <property type="entry name" value="ZnF_C2H2"/>
    <property type="match status" value="14"/>
</dbReference>
<evidence type="ECO:0000256" key="2">
    <source>
        <dbReference type="ARBA" id="ARBA00022737"/>
    </source>
</evidence>
<reference evidence="8 9" key="1">
    <citation type="submission" date="2015-12" db="EMBL/GenBank/DDBJ databases">
        <title>The genome of Folsomia candida.</title>
        <authorList>
            <person name="Faddeeva A."/>
            <person name="Derks M.F."/>
            <person name="Anvar Y."/>
            <person name="Smit S."/>
            <person name="Van Straalen N."/>
            <person name="Roelofs D."/>
        </authorList>
    </citation>
    <scope>NUCLEOTIDE SEQUENCE [LARGE SCALE GENOMIC DNA]</scope>
    <source>
        <strain evidence="8 9">VU population</strain>
        <tissue evidence="8">Whole body</tissue>
    </source>
</reference>
<feature type="compositionally biased region" description="Polar residues" evidence="6">
    <location>
        <begin position="259"/>
        <end position="270"/>
    </location>
</feature>
<evidence type="ECO:0000259" key="7">
    <source>
        <dbReference type="PROSITE" id="PS50157"/>
    </source>
</evidence>
<evidence type="ECO:0000313" key="9">
    <source>
        <dbReference type="Proteomes" id="UP000198287"/>
    </source>
</evidence>
<dbReference type="PANTHER" id="PTHR24379">
    <property type="entry name" value="KRAB AND ZINC FINGER DOMAIN-CONTAINING"/>
    <property type="match status" value="1"/>
</dbReference>
<evidence type="ECO:0000256" key="5">
    <source>
        <dbReference type="PROSITE-ProRule" id="PRU00042"/>
    </source>
</evidence>
<dbReference type="InterPro" id="IPR003604">
    <property type="entry name" value="Matrin/U1-like-C_Znf_C2H2"/>
</dbReference>
<dbReference type="PANTHER" id="PTHR24379:SF121">
    <property type="entry name" value="C2H2-TYPE DOMAIN-CONTAINING PROTEIN"/>
    <property type="match status" value="1"/>
</dbReference>
<keyword evidence="4" id="KW-0862">Zinc</keyword>
<dbReference type="SUPFAM" id="SSF57667">
    <property type="entry name" value="beta-beta-alpha zinc fingers"/>
    <property type="match status" value="6"/>
</dbReference>